<evidence type="ECO:0000259" key="7">
    <source>
        <dbReference type="Pfam" id="PF02837"/>
    </source>
</evidence>
<gene>
    <name evidence="8" type="ORF">PQU94_17380</name>
</gene>
<dbReference type="InterPro" id="IPR006103">
    <property type="entry name" value="Glyco_hydro_2_cat"/>
</dbReference>
<dbReference type="InterPro" id="IPR017853">
    <property type="entry name" value="GH"/>
</dbReference>
<dbReference type="Gene3D" id="2.60.120.260">
    <property type="entry name" value="Galactose-binding domain-like"/>
    <property type="match status" value="1"/>
</dbReference>
<dbReference type="Gene3D" id="3.20.20.80">
    <property type="entry name" value="Glycosidases"/>
    <property type="match status" value="1"/>
</dbReference>
<reference evidence="8 9" key="1">
    <citation type="submission" date="2023-01" db="EMBL/GenBank/DDBJ databases">
        <title>Novel species of the genus Asticcacaulis isolated from rivers.</title>
        <authorList>
            <person name="Lu H."/>
        </authorList>
    </citation>
    <scope>NUCLEOTIDE SEQUENCE [LARGE SCALE GENOMIC DNA]</scope>
    <source>
        <strain evidence="8 9">DXS10W</strain>
    </source>
</reference>
<dbReference type="EMBL" id="JAQQKW010000015">
    <property type="protein sequence ID" value="MDC7696051.1"/>
    <property type="molecule type" value="Genomic_DNA"/>
</dbReference>
<proteinExistence type="inferred from homology"/>
<evidence type="ECO:0000259" key="6">
    <source>
        <dbReference type="Pfam" id="PF02836"/>
    </source>
</evidence>
<comment type="similarity">
    <text evidence="1">Belongs to the glycosyl hydrolase 2 family.</text>
</comment>
<dbReference type="SUPFAM" id="SSF51445">
    <property type="entry name" value="(Trans)glycosidases"/>
    <property type="match status" value="1"/>
</dbReference>
<keyword evidence="9" id="KW-1185">Reference proteome</keyword>
<dbReference type="InterPro" id="IPR006101">
    <property type="entry name" value="Glyco_hydro_2"/>
</dbReference>
<feature type="domain" description="Glycosyl hydrolases family 2 sugar binding" evidence="7">
    <location>
        <begin position="80"/>
        <end position="180"/>
    </location>
</feature>
<evidence type="ECO:0000256" key="3">
    <source>
        <dbReference type="ARBA" id="ARBA00023295"/>
    </source>
</evidence>
<dbReference type="InterPro" id="IPR008979">
    <property type="entry name" value="Galactose-bd-like_sf"/>
</dbReference>
<comment type="caution">
    <text evidence="8">The sequence shown here is derived from an EMBL/GenBank/DDBJ whole genome shotgun (WGS) entry which is preliminary data.</text>
</comment>
<organism evidence="8 9">
    <name type="scientific">Asticcacaulis currens</name>
    <dbReference type="NCBI Taxonomy" id="2984210"/>
    <lineage>
        <taxon>Bacteria</taxon>
        <taxon>Pseudomonadati</taxon>
        <taxon>Pseudomonadota</taxon>
        <taxon>Alphaproteobacteria</taxon>
        <taxon>Caulobacterales</taxon>
        <taxon>Caulobacteraceae</taxon>
        <taxon>Asticcacaulis</taxon>
    </lineage>
</organism>
<dbReference type="PANTHER" id="PTHR42732">
    <property type="entry name" value="BETA-GALACTOSIDASE"/>
    <property type="match status" value="1"/>
</dbReference>
<feature type="signal peptide" evidence="4">
    <location>
        <begin position="1"/>
        <end position="23"/>
    </location>
</feature>
<dbReference type="Pfam" id="PF00703">
    <property type="entry name" value="Glyco_hydro_2"/>
    <property type="match status" value="1"/>
</dbReference>
<keyword evidence="3" id="KW-0326">Glycosidase</keyword>
<feature type="chain" id="PRO_5046941109" evidence="4">
    <location>
        <begin position="24"/>
        <end position="695"/>
    </location>
</feature>
<dbReference type="InterPro" id="IPR006104">
    <property type="entry name" value="Glyco_hydro_2_N"/>
</dbReference>
<sequence>MSLPRVLIFTLVACLGLALPALAQTHATSPLDTGWRFLKADAKGAEAPAFDDSQWRVATLPHTANAGDGEDGPTAGNSDYYRGTMWYRKALELKALPASKRLYLQFDGAALVTDVFVNGSFVGRHEGGYAIFRFDISRFVTAGRNVIAVRVSNALWPHIAPPGGDFTVYGGLYRNVSLIEAREAGFDWLDKGSPAVAVTTPKVSAQGAELNIRVPLRNTRTQAARLIVQTRIFDAAGKPVLSLSKAINVAAGATAQADLKGEVKTPRLWNGRKDPYLYSAVTEVSDDRATLDRSSIAFGIRTVRFDAQKGLLLNGQPYEVNGVNLHASRAGKGGAITRADIAEDFDLIDEMGATAVRLVHYPHAQMAYDEADRRGLLVLTEIPLVGHVPVVTQTLRDNAAEQLRELIRQNLNHPSVIAWGLGNEVHGETAAIAGLLRELNAVAKSEDASRATIYAHCCVADDDARALVTDQLGFNRYFGWYPEQKGTLGEWADTYHKRFPTKPFAVTEYGAGASISHQDDTPGLVVPASGWHPEQYQALYHETNWAMLKARPYIWGRFVWQMFDAASDGRNEGEKSGLNDKGLVTYDRQTRKDAFWFYKAQWSKAPVVYITSRRFNQRHEPRADVKIYTNQPQITLTVNGAKLTTQTAINGVVIFKSVPLNPGVNTIQAENGAYYDRVRWAFNLPVESLISASER</sequence>
<dbReference type="PANTHER" id="PTHR42732:SF1">
    <property type="entry name" value="BETA-MANNOSIDASE"/>
    <property type="match status" value="1"/>
</dbReference>
<evidence type="ECO:0000256" key="2">
    <source>
        <dbReference type="ARBA" id="ARBA00022801"/>
    </source>
</evidence>
<evidence type="ECO:0000256" key="1">
    <source>
        <dbReference type="ARBA" id="ARBA00007401"/>
    </source>
</evidence>
<evidence type="ECO:0000256" key="4">
    <source>
        <dbReference type="SAM" id="SignalP"/>
    </source>
</evidence>
<dbReference type="Proteomes" id="UP001216595">
    <property type="component" value="Unassembled WGS sequence"/>
</dbReference>
<dbReference type="Gene3D" id="2.60.40.10">
    <property type="entry name" value="Immunoglobulins"/>
    <property type="match status" value="2"/>
</dbReference>
<accession>A0ABT5IIL1</accession>
<evidence type="ECO:0000313" key="8">
    <source>
        <dbReference type="EMBL" id="MDC7696051.1"/>
    </source>
</evidence>
<protein>
    <submittedName>
        <fullName evidence="8">Glycoside hydrolase family 2 TIM barrel-domain containing protein</fullName>
    </submittedName>
</protein>
<dbReference type="SUPFAM" id="SSF49785">
    <property type="entry name" value="Galactose-binding domain-like"/>
    <property type="match status" value="1"/>
</dbReference>
<dbReference type="SUPFAM" id="SSF49303">
    <property type="entry name" value="beta-Galactosidase/glucuronidase domain"/>
    <property type="match status" value="1"/>
</dbReference>
<dbReference type="Pfam" id="PF02837">
    <property type="entry name" value="Glyco_hydro_2_N"/>
    <property type="match status" value="1"/>
</dbReference>
<dbReference type="Pfam" id="PF02836">
    <property type="entry name" value="Glyco_hydro_2_C"/>
    <property type="match status" value="1"/>
</dbReference>
<dbReference type="PRINTS" id="PR00132">
    <property type="entry name" value="GLHYDRLASE2"/>
</dbReference>
<evidence type="ECO:0000259" key="5">
    <source>
        <dbReference type="Pfam" id="PF00703"/>
    </source>
</evidence>
<keyword evidence="2 8" id="KW-0378">Hydrolase</keyword>
<dbReference type="InterPro" id="IPR036156">
    <property type="entry name" value="Beta-gal/glucu_dom_sf"/>
</dbReference>
<evidence type="ECO:0000313" key="9">
    <source>
        <dbReference type="Proteomes" id="UP001216595"/>
    </source>
</evidence>
<dbReference type="InterPro" id="IPR013783">
    <property type="entry name" value="Ig-like_fold"/>
</dbReference>
<keyword evidence="4" id="KW-0732">Signal</keyword>
<dbReference type="GO" id="GO:0016787">
    <property type="term" value="F:hydrolase activity"/>
    <property type="evidence" value="ECO:0007669"/>
    <property type="project" value="UniProtKB-KW"/>
</dbReference>
<dbReference type="InterPro" id="IPR006102">
    <property type="entry name" value="Ig-like_GH2"/>
</dbReference>
<dbReference type="InterPro" id="IPR051913">
    <property type="entry name" value="GH2_Domain-Containing"/>
</dbReference>
<dbReference type="RefSeq" id="WP_272742688.1">
    <property type="nucleotide sequence ID" value="NZ_JAQQKW010000015.1"/>
</dbReference>
<name>A0ABT5IIL1_9CAUL</name>
<feature type="domain" description="Glycoside hydrolase family 2 catalytic" evidence="6">
    <location>
        <begin position="309"/>
        <end position="602"/>
    </location>
</feature>
<feature type="domain" description="Glycoside hydrolase family 2 immunoglobulin-like beta-sandwich" evidence="5">
    <location>
        <begin position="199"/>
        <end position="301"/>
    </location>
</feature>